<evidence type="ECO:0000313" key="2">
    <source>
        <dbReference type="Proteomes" id="UP000296374"/>
    </source>
</evidence>
<reference evidence="2" key="1">
    <citation type="submission" date="2019-03" db="EMBL/GenBank/DDBJ databases">
        <authorList>
            <person name="Li J."/>
        </authorList>
    </citation>
    <scope>NUCLEOTIDE SEQUENCE [LARGE SCALE GENOMIC DNA]</scope>
    <source>
        <strain evidence="2">2251</strain>
    </source>
</reference>
<name>A0A4P7HM44_9RHOB</name>
<dbReference type="SUPFAM" id="SSF52833">
    <property type="entry name" value="Thioredoxin-like"/>
    <property type="match status" value="1"/>
</dbReference>
<accession>A0A4P7HM44</accession>
<dbReference type="AlphaFoldDB" id="A0A4P7HM44"/>
<dbReference type="KEGG" id="plia:E4191_11470"/>
<gene>
    <name evidence="1" type="ORF">E4191_11470</name>
</gene>
<proteinExistence type="predicted"/>
<dbReference type="PANTHER" id="PTHR36057:SF1">
    <property type="entry name" value="LIPOPROTEIN LIPID ATTACHMENT SITE-LIKE PROTEIN, PUTATIVE (DUF1223)-RELATED"/>
    <property type="match status" value="1"/>
</dbReference>
<dbReference type="InterPro" id="IPR036249">
    <property type="entry name" value="Thioredoxin-like_sf"/>
</dbReference>
<dbReference type="EMBL" id="CP038439">
    <property type="protein sequence ID" value="QBX35245.1"/>
    <property type="molecule type" value="Genomic_DNA"/>
</dbReference>
<sequence length="391" mass="41519">MQDGAASLYAIAYHTRRCCSRGTGPGWRRGDEALIWSFGPSAAITADVKRNGNHQMATAPRPEMQGGGPLRALQAWAAAGLTALILLGGPAFAQTPPEQRSGMAPQGMASQDAVPQDLAPQGEAPLILAPLDAGRQPPTALSLMESGGGGSFSAMDVAPPLTARLPSAPLPVVVELFTSQGCSSCPPADAMLTLLAGKPDVLALSFHVDYWDYLGWADSFATPEFTERQAAYARAAGERSVYTPQMIVAGQDTAVAPGPAQLMGLIDAHLLAPAFLSVQREPTEQGEAIELMPLSDLGGSVDILLVRYAPHRQVDVRAGENRGKSVVYSNVVLEVQHLSRWDGVKPLHMTVRAQQVEDDRFPPDTRHALLVQEMLPPEHLPGAILAAIRLD</sequence>
<protein>
    <submittedName>
        <fullName evidence="1">DUF1223 domain-containing protein</fullName>
    </submittedName>
</protein>
<dbReference type="Pfam" id="PF06764">
    <property type="entry name" value="DUF1223"/>
    <property type="match status" value="1"/>
</dbReference>
<organism evidence="1 2">
    <name type="scientific">Paracoccus liaowanqingii</name>
    <dbReference type="NCBI Taxonomy" id="2560053"/>
    <lineage>
        <taxon>Bacteria</taxon>
        <taxon>Pseudomonadati</taxon>
        <taxon>Pseudomonadota</taxon>
        <taxon>Alphaproteobacteria</taxon>
        <taxon>Rhodobacterales</taxon>
        <taxon>Paracoccaceae</taxon>
        <taxon>Paracoccus</taxon>
    </lineage>
</organism>
<dbReference type="PANTHER" id="PTHR36057">
    <property type="match status" value="1"/>
</dbReference>
<dbReference type="Proteomes" id="UP000296374">
    <property type="component" value="Chromosome"/>
</dbReference>
<evidence type="ECO:0000313" key="1">
    <source>
        <dbReference type="EMBL" id="QBX35245.1"/>
    </source>
</evidence>
<dbReference type="InterPro" id="IPR010634">
    <property type="entry name" value="DUF1223"/>
</dbReference>